<evidence type="ECO:0000256" key="1">
    <source>
        <dbReference type="SAM" id="MobiDB-lite"/>
    </source>
</evidence>
<dbReference type="Proteomes" id="UP000053593">
    <property type="component" value="Unassembled WGS sequence"/>
</dbReference>
<dbReference type="InterPro" id="IPR036915">
    <property type="entry name" value="Cyclin-like_sf"/>
</dbReference>
<proteinExistence type="predicted"/>
<dbReference type="InterPro" id="IPR013763">
    <property type="entry name" value="Cyclin-like_dom"/>
</dbReference>
<dbReference type="GO" id="GO:0016538">
    <property type="term" value="F:cyclin-dependent protein serine/threonine kinase regulator activity"/>
    <property type="evidence" value="ECO:0007669"/>
    <property type="project" value="TreeGrafter"/>
</dbReference>
<organism evidence="3 4">
    <name type="scientific">Collybiopsis luxurians FD-317 M1</name>
    <dbReference type="NCBI Taxonomy" id="944289"/>
    <lineage>
        <taxon>Eukaryota</taxon>
        <taxon>Fungi</taxon>
        <taxon>Dikarya</taxon>
        <taxon>Basidiomycota</taxon>
        <taxon>Agaricomycotina</taxon>
        <taxon>Agaricomycetes</taxon>
        <taxon>Agaricomycetidae</taxon>
        <taxon>Agaricales</taxon>
        <taxon>Marasmiineae</taxon>
        <taxon>Omphalotaceae</taxon>
        <taxon>Collybiopsis</taxon>
        <taxon>Collybiopsis luxurians</taxon>
    </lineage>
</organism>
<dbReference type="EMBL" id="KN834910">
    <property type="protein sequence ID" value="KIK50302.1"/>
    <property type="molecule type" value="Genomic_DNA"/>
</dbReference>
<reference evidence="3 4" key="1">
    <citation type="submission" date="2014-04" db="EMBL/GenBank/DDBJ databases">
        <title>Evolutionary Origins and Diversification of the Mycorrhizal Mutualists.</title>
        <authorList>
            <consortium name="DOE Joint Genome Institute"/>
            <consortium name="Mycorrhizal Genomics Consortium"/>
            <person name="Kohler A."/>
            <person name="Kuo A."/>
            <person name="Nagy L.G."/>
            <person name="Floudas D."/>
            <person name="Copeland A."/>
            <person name="Barry K.W."/>
            <person name="Cichocki N."/>
            <person name="Veneault-Fourrey C."/>
            <person name="LaButti K."/>
            <person name="Lindquist E.A."/>
            <person name="Lipzen A."/>
            <person name="Lundell T."/>
            <person name="Morin E."/>
            <person name="Murat C."/>
            <person name="Riley R."/>
            <person name="Ohm R."/>
            <person name="Sun H."/>
            <person name="Tunlid A."/>
            <person name="Henrissat B."/>
            <person name="Grigoriev I.V."/>
            <person name="Hibbett D.S."/>
            <person name="Martin F."/>
        </authorList>
    </citation>
    <scope>NUCLEOTIDE SEQUENCE [LARGE SCALE GENOMIC DNA]</scope>
    <source>
        <strain evidence="3 4">FD-317 M1</strain>
    </source>
</reference>
<sequence>MPHRNKQVAGGKTRTNPASQVERKLLSPQVELLLHAQMPIRFSEYIAGSVIDAIGGDEVNGVQKHSFTDFVSRVLHRAQVRMSLVVTVVLYIDRAKPRLAAAADNRSLEEVFAGAVVVASKYLNDCTYKNHHWSRITGIFSVRQLGVIERQFLHVIDWKLRVSEEDICSMYDSFAGPLCLPASTELRKS</sequence>
<dbReference type="GO" id="GO:0000307">
    <property type="term" value="C:cyclin-dependent protein kinase holoenzyme complex"/>
    <property type="evidence" value="ECO:0007669"/>
    <property type="project" value="TreeGrafter"/>
</dbReference>
<dbReference type="OrthoDB" id="10250320at2759"/>
<feature type="region of interest" description="Disordered" evidence="1">
    <location>
        <begin position="1"/>
        <end position="20"/>
    </location>
</feature>
<evidence type="ECO:0000313" key="3">
    <source>
        <dbReference type="EMBL" id="KIK50302.1"/>
    </source>
</evidence>
<dbReference type="PANTHER" id="PTHR15615:SF10">
    <property type="entry name" value="PHO85 CYCLIN-2-RELATED"/>
    <property type="match status" value="1"/>
</dbReference>
<dbReference type="SUPFAM" id="SSF47954">
    <property type="entry name" value="Cyclin-like"/>
    <property type="match status" value="1"/>
</dbReference>
<dbReference type="GO" id="GO:0019901">
    <property type="term" value="F:protein kinase binding"/>
    <property type="evidence" value="ECO:0007669"/>
    <property type="project" value="InterPro"/>
</dbReference>
<dbReference type="PANTHER" id="PTHR15615">
    <property type="match status" value="1"/>
</dbReference>
<gene>
    <name evidence="3" type="ORF">GYMLUDRAFT_253087</name>
</gene>
<name>A0A0D0BXW6_9AGAR</name>
<dbReference type="SMART" id="SM00385">
    <property type="entry name" value="CYCLIN"/>
    <property type="match status" value="1"/>
</dbReference>
<dbReference type="AlphaFoldDB" id="A0A0D0BXW6"/>
<dbReference type="CDD" id="cd20557">
    <property type="entry name" value="CYCLIN_ScPCL1-like"/>
    <property type="match status" value="1"/>
</dbReference>
<protein>
    <recommendedName>
        <fullName evidence="2">Cyclin-like domain-containing protein</fullName>
    </recommendedName>
</protein>
<keyword evidence="4" id="KW-1185">Reference proteome</keyword>
<dbReference type="HOGENOM" id="CLU_129080_0_0_1"/>
<dbReference type="GO" id="GO:0005634">
    <property type="term" value="C:nucleus"/>
    <property type="evidence" value="ECO:0007669"/>
    <property type="project" value="TreeGrafter"/>
</dbReference>
<dbReference type="InterPro" id="IPR013922">
    <property type="entry name" value="Cyclin_PHO80-like"/>
</dbReference>
<dbReference type="Gene3D" id="1.10.472.10">
    <property type="entry name" value="Cyclin-like"/>
    <property type="match status" value="1"/>
</dbReference>
<feature type="domain" description="Cyclin-like" evidence="2">
    <location>
        <begin position="69"/>
        <end position="154"/>
    </location>
</feature>
<evidence type="ECO:0000259" key="2">
    <source>
        <dbReference type="SMART" id="SM00385"/>
    </source>
</evidence>
<evidence type="ECO:0000313" key="4">
    <source>
        <dbReference type="Proteomes" id="UP000053593"/>
    </source>
</evidence>
<dbReference type="Pfam" id="PF08613">
    <property type="entry name" value="Cyclin"/>
    <property type="match status" value="1"/>
</dbReference>
<accession>A0A0D0BXW6</accession>